<dbReference type="InterPro" id="IPR001611">
    <property type="entry name" value="Leu-rich_rpt"/>
</dbReference>
<evidence type="ECO:0000256" key="11">
    <source>
        <dbReference type="ARBA" id="ARBA00023170"/>
    </source>
</evidence>
<evidence type="ECO:0000256" key="6">
    <source>
        <dbReference type="ARBA" id="ARBA00022729"/>
    </source>
</evidence>
<evidence type="ECO:0000256" key="12">
    <source>
        <dbReference type="ARBA" id="ARBA00023180"/>
    </source>
</evidence>
<keyword evidence="7" id="KW-0677">Repeat</keyword>
<organism evidence="16 17">
    <name type="scientific">Eubucco bourcierii</name>
    <name type="common">red-headed barbet</name>
    <dbReference type="NCBI Taxonomy" id="91767"/>
    <lineage>
        <taxon>Eukaryota</taxon>
        <taxon>Metazoa</taxon>
        <taxon>Chordata</taxon>
        <taxon>Craniata</taxon>
        <taxon>Vertebrata</taxon>
        <taxon>Euteleostomi</taxon>
        <taxon>Archelosauria</taxon>
        <taxon>Archosauria</taxon>
        <taxon>Dinosauria</taxon>
        <taxon>Saurischia</taxon>
        <taxon>Theropoda</taxon>
        <taxon>Coelurosauria</taxon>
        <taxon>Aves</taxon>
        <taxon>Neognathae</taxon>
        <taxon>Neoaves</taxon>
        <taxon>Telluraves</taxon>
        <taxon>Coraciimorphae</taxon>
        <taxon>Piciformes</taxon>
        <taxon>Ramphastidae</taxon>
        <taxon>Eubucco</taxon>
    </lineage>
</organism>
<evidence type="ECO:0000256" key="13">
    <source>
        <dbReference type="ARBA" id="ARBA00023198"/>
    </source>
</evidence>
<keyword evidence="4" id="KW-0433">Leucine-rich repeat</keyword>
<evidence type="ECO:0000256" key="10">
    <source>
        <dbReference type="ARBA" id="ARBA00023136"/>
    </source>
</evidence>
<dbReference type="GO" id="GO:0045087">
    <property type="term" value="P:innate immune response"/>
    <property type="evidence" value="ECO:0007669"/>
    <property type="project" value="UniProtKB-KW"/>
</dbReference>
<dbReference type="InterPro" id="IPR032675">
    <property type="entry name" value="LRR_dom_sf"/>
</dbReference>
<dbReference type="SMART" id="SM00369">
    <property type="entry name" value="LRR_TYP"/>
    <property type="match status" value="17"/>
</dbReference>
<dbReference type="Proteomes" id="UP000583613">
    <property type="component" value="Unassembled WGS sequence"/>
</dbReference>
<evidence type="ECO:0000256" key="2">
    <source>
        <dbReference type="ARBA" id="ARBA00009634"/>
    </source>
</evidence>
<comment type="similarity">
    <text evidence="2">Belongs to the Toll-like receptor family.</text>
</comment>
<dbReference type="SMART" id="SM00255">
    <property type="entry name" value="TIR"/>
    <property type="match status" value="1"/>
</dbReference>
<feature type="chain" id="PRO_5029662184" evidence="14">
    <location>
        <begin position="19"/>
        <end position="970"/>
    </location>
</feature>
<dbReference type="InterPro" id="IPR035897">
    <property type="entry name" value="Toll_tir_struct_dom_sf"/>
</dbReference>
<proteinExistence type="inferred from homology"/>
<dbReference type="GO" id="GO:0006954">
    <property type="term" value="P:inflammatory response"/>
    <property type="evidence" value="ECO:0007669"/>
    <property type="project" value="UniProtKB-KW"/>
</dbReference>
<evidence type="ECO:0000256" key="14">
    <source>
        <dbReference type="SAM" id="SignalP"/>
    </source>
</evidence>
<reference evidence="16 17" key="1">
    <citation type="submission" date="2019-09" db="EMBL/GenBank/DDBJ databases">
        <title>Bird 10,000 Genomes (B10K) Project - Family phase.</title>
        <authorList>
            <person name="Zhang G."/>
        </authorList>
    </citation>
    <scope>NUCLEOTIDE SEQUENCE [LARGE SCALE GENOMIC DNA]</scope>
    <source>
        <strain evidence="16">B10K-DU-001-04</strain>
        <tissue evidence="16">Muscle</tissue>
    </source>
</reference>
<feature type="non-terminal residue" evidence="16">
    <location>
        <position position="970"/>
    </location>
</feature>
<dbReference type="InterPro" id="IPR003591">
    <property type="entry name" value="Leu-rich_rpt_typical-subtyp"/>
</dbReference>
<feature type="signal peptide" evidence="14">
    <location>
        <begin position="1"/>
        <end position="18"/>
    </location>
</feature>
<feature type="non-terminal residue" evidence="16">
    <location>
        <position position="1"/>
    </location>
</feature>
<dbReference type="GO" id="GO:0038023">
    <property type="term" value="F:signaling receptor activity"/>
    <property type="evidence" value="ECO:0007669"/>
    <property type="project" value="TreeGrafter"/>
</dbReference>
<dbReference type="EMBL" id="VWZE01022770">
    <property type="protein sequence ID" value="NXF96735.1"/>
    <property type="molecule type" value="Genomic_DNA"/>
</dbReference>
<protein>
    <submittedName>
        <fullName evidence="16">TLR13 protein</fullName>
    </submittedName>
</protein>
<dbReference type="Gene3D" id="3.80.10.10">
    <property type="entry name" value="Ribonuclease Inhibitor"/>
    <property type="match status" value="5"/>
</dbReference>
<evidence type="ECO:0000256" key="4">
    <source>
        <dbReference type="ARBA" id="ARBA00022614"/>
    </source>
</evidence>
<keyword evidence="3" id="KW-0399">Innate immunity</keyword>
<evidence type="ECO:0000256" key="9">
    <source>
        <dbReference type="ARBA" id="ARBA00022989"/>
    </source>
</evidence>
<dbReference type="PANTHER" id="PTHR24365">
    <property type="entry name" value="TOLL-LIKE RECEPTOR"/>
    <property type="match status" value="1"/>
</dbReference>
<dbReference type="Gene3D" id="3.40.50.10140">
    <property type="entry name" value="Toll/interleukin-1 receptor homology (TIR) domain"/>
    <property type="match status" value="1"/>
</dbReference>
<keyword evidence="8" id="KW-0391">Immunity</keyword>
<evidence type="ECO:0000313" key="17">
    <source>
        <dbReference type="Proteomes" id="UP000583613"/>
    </source>
</evidence>
<evidence type="ECO:0000259" key="15">
    <source>
        <dbReference type="PROSITE" id="PS50104"/>
    </source>
</evidence>
<dbReference type="OrthoDB" id="1081807at2759"/>
<evidence type="ECO:0000313" key="16">
    <source>
        <dbReference type="EMBL" id="NXF96735.1"/>
    </source>
</evidence>
<accession>A0A7K8XZG5</accession>
<feature type="domain" description="TIR" evidence="15">
    <location>
        <begin position="816"/>
        <end position="959"/>
    </location>
</feature>
<sequence length="970" mass="105265">PVPLLPLLCLAQLPAGTAYGFRSCHHPPRDPNLFLCVGHRLGTVPAAVGDLPPAATSLNLSHNSIALVPTSSFAHLPRLCQLDLAHNRLAQLEPGAFQGLAQLAALNLSHNHLARLEPGTFTGLAQLQTLDLAANRLAQLAEGTFAGLGNLTELRLDHNPLLALAPRALQALPSLARLFLRGCQLRALGEVAEAVQSLARLRLLDLCGNNLAQPPRLAPPRLAPPRRLAPLPTSLQELLLCNNSLQGLAWGTAGLPPALGTLDLAFNNISSPQPFAHLHLGTLKHLRLEGNPLDPLLLLAHSDLPPGSLDLSGLPLGTAGLAALCQRLAGRGQLARLQLRRLALSELSPGTLASCPPAATLDLSGNPLRRLGCLGKLLRPPQRLALLQLVAEGSALRRLAPCPPGAPLMPNLRQLSLRFHRLLLLPAEAFAHAPGLRRLRLELGSLARLHPRALRGLRALSGLSLDGNLLNLLLPGTFAPLRALRCLGLRNNRLGTLLPGTFAGLASLRRLDLGGNRLRHLGTEALMGLGALRQLYLDGNRLRALPPELFAPLRASLRLLDLSANFLRALPASSFRQLCQLRSLALRGQRPWGLKVVPADFFRGLAQLRWLHLGQNNLRVVPADVFAPLAQLRGLALPDVGRELEELPEGIFANLSQLRSLDLAGTGVRVLGTATLAGLGQLRWLRLAHSRLALLEPGTPRLLPALRYLDLRGCPLSCACANAWLPTWLLRGAPQVPYLYNYTCGQAGTGSLAPPTYLLAFDASVCYGGEALPCFALTMPTALALLVVPFLCHRWRWWRGWAPRRGWRWKRGQRRLAFDVFISYSDANQRWVLGTLVPELEGSALRLCLPPRDFRPGCAILDNISWGVLGSARTLCVLSPAYLSNARCQLELRLAASRRLAELCPPLLVMLLLAPPRPGAQLAAWRRLRRDWLLQGPLLSWPRDPRARPLFWARLKGALRGHGEEEEGDG</sequence>
<comment type="subcellular location">
    <subcellularLocation>
        <location evidence="1">Membrane</location>
        <topology evidence="1">Single-pass membrane protein</topology>
    </subcellularLocation>
</comment>
<evidence type="ECO:0000256" key="1">
    <source>
        <dbReference type="ARBA" id="ARBA00004167"/>
    </source>
</evidence>
<dbReference type="PROSITE" id="PS50104">
    <property type="entry name" value="TIR"/>
    <property type="match status" value="1"/>
</dbReference>
<dbReference type="GO" id="GO:0007165">
    <property type="term" value="P:signal transduction"/>
    <property type="evidence" value="ECO:0007669"/>
    <property type="project" value="InterPro"/>
</dbReference>
<evidence type="ECO:0000256" key="8">
    <source>
        <dbReference type="ARBA" id="ARBA00022859"/>
    </source>
</evidence>
<keyword evidence="6 14" id="KW-0732">Signal</keyword>
<dbReference type="Pfam" id="PF13676">
    <property type="entry name" value="TIR_2"/>
    <property type="match status" value="1"/>
</dbReference>
<keyword evidence="17" id="KW-1185">Reference proteome</keyword>
<keyword evidence="13" id="KW-0395">Inflammatory response</keyword>
<dbReference type="FunFam" id="3.80.10.10:FF:000770">
    <property type="entry name" value="Uncharacterized protein"/>
    <property type="match status" value="1"/>
</dbReference>
<comment type="caution">
    <text evidence="16">The sequence shown here is derived from an EMBL/GenBank/DDBJ whole genome shotgun (WGS) entry which is preliminary data.</text>
</comment>
<keyword evidence="5" id="KW-0812">Transmembrane</keyword>
<keyword evidence="11" id="KW-0675">Receptor</keyword>
<dbReference type="InterPro" id="IPR000157">
    <property type="entry name" value="TIR_dom"/>
</dbReference>
<keyword evidence="10" id="KW-0472">Membrane</keyword>
<dbReference type="PANTHER" id="PTHR24365:SF545">
    <property type="entry name" value="TOLL-LIKE RECEPTOR 12"/>
    <property type="match status" value="1"/>
</dbReference>
<dbReference type="SUPFAM" id="SSF52200">
    <property type="entry name" value="Toll/Interleukin receptor TIR domain"/>
    <property type="match status" value="1"/>
</dbReference>
<dbReference type="AlphaFoldDB" id="A0A7K8XZG5"/>
<name>A0A7K8XZG5_9PICI</name>
<evidence type="ECO:0000256" key="7">
    <source>
        <dbReference type="ARBA" id="ARBA00022737"/>
    </source>
</evidence>
<gene>
    <name evidence="16" type="primary">Tlr13</name>
    <name evidence="16" type="ORF">EUBBOU_R07363</name>
</gene>
<dbReference type="Pfam" id="PF13855">
    <property type="entry name" value="LRR_8"/>
    <property type="match status" value="7"/>
</dbReference>
<dbReference type="PROSITE" id="PS51450">
    <property type="entry name" value="LRR"/>
    <property type="match status" value="3"/>
</dbReference>
<keyword evidence="9" id="KW-1133">Transmembrane helix</keyword>
<keyword evidence="12" id="KW-0325">Glycoprotein</keyword>
<evidence type="ECO:0000256" key="5">
    <source>
        <dbReference type="ARBA" id="ARBA00022692"/>
    </source>
</evidence>
<evidence type="ECO:0000256" key="3">
    <source>
        <dbReference type="ARBA" id="ARBA00022588"/>
    </source>
</evidence>
<dbReference type="SUPFAM" id="SSF52058">
    <property type="entry name" value="L domain-like"/>
    <property type="match status" value="2"/>
</dbReference>
<dbReference type="GO" id="GO:0005886">
    <property type="term" value="C:plasma membrane"/>
    <property type="evidence" value="ECO:0007669"/>
    <property type="project" value="TreeGrafter"/>
</dbReference>